<evidence type="ECO:0000313" key="2">
    <source>
        <dbReference type="EMBL" id="AKA26877.1"/>
    </source>
</evidence>
<dbReference type="EMBL" id="CP011110">
    <property type="protein sequence ID" value="AKA26877.1"/>
    <property type="molecule type" value="Genomic_DNA"/>
</dbReference>
<evidence type="ECO:0008006" key="4">
    <source>
        <dbReference type="Google" id="ProtNLM"/>
    </source>
</evidence>
<sequence>MMSVLRPWHARQLLQLTSALVLAGCASHGSEHPSDIRTEDAKVADAVLELEVRFARAPDYKPVTSGPYASSQYVKIEGAPALQIPFYQKGIGFELGVIGDPRALLALPYPSPKADSSTQNLRVIGQRLDGTRYRFVVLPLSGWNSLDSFEVAFAHNGRREAMTFTYSTQVACNNSFAVTTPIYGFAMSVAARFPQGAQGCLKACDARPEYAGQCAYNSGFRQVSNL</sequence>
<name>A0A0D5Y7D7_9PSED</name>
<organism evidence="2 3">
    <name type="scientific">Pseudomonas chlororaphis</name>
    <dbReference type="NCBI Taxonomy" id="587753"/>
    <lineage>
        <taxon>Bacteria</taxon>
        <taxon>Pseudomonadati</taxon>
        <taxon>Pseudomonadota</taxon>
        <taxon>Gammaproteobacteria</taxon>
        <taxon>Pseudomonadales</taxon>
        <taxon>Pseudomonadaceae</taxon>
        <taxon>Pseudomonas</taxon>
    </lineage>
</organism>
<evidence type="ECO:0000313" key="3">
    <source>
        <dbReference type="Proteomes" id="UP000032748"/>
    </source>
</evidence>
<reference evidence="2 3" key="1">
    <citation type="journal article" date="2015" name="Mol. Plant Microbe Interact.">
        <title>Comparative Genomic Analysis of Pseudomonas chlororaphis PCL1606 Reveals New Insight into Antifungal Compounds Involved in Biocontrol.</title>
        <authorList>
            <person name="Calderon C.E."/>
            <person name="Ramos C."/>
            <person name="de Vicente A."/>
            <person name="Cazorla F.M."/>
        </authorList>
    </citation>
    <scope>NUCLEOTIDE SEQUENCE [LARGE SCALE GENOMIC DNA]</scope>
    <source>
        <strain evidence="2 3">PCL1606</strain>
    </source>
</reference>
<dbReference type="Proteomes" id="UP000032748">
    <property type="component" value="Chromosome"/>
</dbReference>
<gene>
    <name evidence="2" type="ORF">PCL1606_54320</name>
</gene>
<dbReference type="PATRIC" id="fig|587753.10.peg.5424"/>
<dbReference type="PROSITE" id="PS51257">
    <property type="entry name" value="PROKAR_LIPOPROTEIN"/>
    <property type="match status" value="1"/>
</dbReference>
<dbReference type="KEGG" id="pcz:PCL1606_54320"/>
<evidence type="ECO:0000256" key="1">
    <source>
        <dbReference type="SAM" id="SignalP"/>
    </source>
</evidence>
<feature type="signal peptide" evidence="1">
    <location>
        <begin position="1"/>
        <end position="23"/>
    </location>
</feature>
<feature type="chain" id="PRO_5002299581" description="Lipoprotein" evidence="1">
    <location>
        <begin position="24"/>
        <end position="226"/>
    </location>
</feature>
<keyword evidence="1" id="KW-0732">Signal</keyword>
<accession>A0A0D5Y7D7</accession>
<proteinExistence type="predicted"/>
<protein>
    <recommendedName>
        <fullName evidence="4">Lipoprotein</fullName>
    </recommendedName>
</protein>
<dbReference type="AlphaFoldDB" id="A0A0D5Y7D7"/>